<organism evidence="2 3">
    <name type="scientific">Anolis carolinensis</name>
    <name type="common">Green anole</name>
    <name type="synonym">American chameleon</name>
    <dbReference type="NCBI Taxonomy" id="28377"/>
    <lineage>
        <taxon>Eukaryota</taxon>
        <taxon>Metazoa</taxon>
        <taxon>Chordata</taxon>
        <taxon>Craniata</taxon>
        <taxon>Vertebrata</taxon>
        <taxon>Euteleostomi</taxon>
        <taxon>Lepidosauria</taxon>
        <taxon>Squamata</taxon>
        <taxon>Bifurcata</taxon>
        <taxon>Unidentata</taxon>
        <taxon>Episquamata</taxon>
        <taxon>Toxicofera</taxon>
        <taxon>Iguania</taxon>
        <taxon>Dactyloidae</taxon>
        <taxon>Anolis</taxon>
    </lineage>
</organism>
<evidence type="ECO:0000259" key="1">
    <source>
        <dbReference type="Pfam" id="PF15057"/>
    </source>
</evidence>
<dbReference type="InParanoid" id="A0A803TI82"/>
<dbReference type="Pfam" id="PF15057">
    <property type="entry name" value="DUF4537"/>
    <property type="match status" value="1"/>
</dbReference>
<dbReference type="CTD" id="499240"/>
<protein>
    <recommendedName>
        <fullName evidence="1">DUF4537 domain-containing protein</fullName>
    </recommendedName>
</protein>
<proteinExistence type="predicted"/>
<sequence>MKLPLAAEKNNVVKAHLSQRSQHQGLQTLGSASEGMGDSTWSSLPCYHPCYVTPRAAQSAHGCFIGHPTYICSRSVLTHPTCFVRPRISTRCSCLSSCSHFHETTSEALKNLKELLDTTDVPVLARRETDGYYYQGKIIKGIEGEMRKFLVQFARPFAVGEEDTVSVQETDSSDIFECVTGMRHSILPGDKVLAPWEPEQKRYGPGTVLQGMETRDPLREREDEKITISFWNGKKAKVPLGVALWIPPHQWERIVEMIHMPHTTRKKIEGQLHRAKYYAWPHFISPCTYPCTLGDRRRLQWTHCSCICPYSSCFQNTCSQRGYTQYASCCSPKYCNCWWKPPSAELTKDDFSSRPTTQLLAVEGPPKAESALALPVSSSSSSATQTDWKASLTMVDHAVNTDYTLFDKPKVQEVKRPDWKYWKRSHPSSLYKSQGSSVFSSCSRKERTGTKVAPHMDTMPIILLNQSAIFETIEQSPRNKFTVKKVLNQEDIKPSSWGG</sequence>
<reference evidence="2" key="3">
    <citation type="submission" date="2025-09" db="UniProtKB">
        <authorList>
            <consortium name="Ensembl"/>
        </authorList>
    </citation>
    <scope>IDENTIFICATION</scope>
</reference>
<dbReference type="OrthoDB" id="6241467at2759"/>
<dbReference type="Proteomes" id="UP000001646">
    <property type="component" value="Chromosome 1"/>
</dbReference>
<dbReference type="KEGG" id="acs:103278313"/>
<accession>A0A803TI82</accession>
<evidence type="ECO:0000313" key="2">
    <source>
        <dbReference type="Ensembl" id="ENSACAP00000034922.1"/>
    </source>
</evidence>
<dbReference type="GeneID" id="103278313"/>
<reference evidence="2" key="2">
    <citation type="submission" date="2025-08" db="UniProtKB">
        <authorList>
            <consortium name="Ensembl"/>
        </authorList>
    </citation>
    <scope>IDENTIFICATION</scope>
</reference>
<gene>
    <name evidence="2" type="primary">c1h11orf16</name>
</gene>
<dbReference type="PANTHER" id="PTHR14343:SF3">
    <property type="entry name" value="SIMILAR TO PREDICTED GENE ICRFP703B1614Q5.5"/>
    <property type="match status" value="1"/>
</dbReference>
<dbReference type="InterPro" id="IPR032770">
    <property type="entry name" value="DUF4537"/>
</dbReference>
<evidence type="ECO:0000313" key="3">
    <source>
        <dbReference type="Proteomes" id="UP000001646"/>
    </source>
</evidence>
<feature type="domain" description="DUF4537" evidence="1">
    <location>
        <begin position="122"/>
        <end position="257"/>
    </location>
</feature>
<reference evidence="2 3" key="1">
    <citation type="submission" date="2009-12" db="EMBL/GenBank/DDBJ databases">
        <title>The Genome Sequence of Anolis carolinensis (Green Anole Lizard).</title>
        <authorList>
            <consortium name="The Genome Sequencing Platform"/>
            <person name="Di Palma F."/>
            <person name="Alfoldi J."/>
            <person name="Heiman D."/>
            <person name="Young S."/>
            <person name="Grabherr M."/>
            <person name="Johnson J."/>
            <person name="Lander E.S."/>
            <person name="Lindblad-Toh K."/>
        </authorList>
    </citation>
    <scope>NUCLEOTIDE SEQUENCE [LARGE SCALE GENOMIC DNA]</scope>
    <source>
        <strain evidence="2 3">JBL SC #1</strain>
    </source>
</reference>
<dbReference type="AlphaFoldDB" id="A0A803TI82"/>
<dbReference type="Ensembl" id="ENSACAT00000055396.1">
    <property type="protein sequence ID" value="ENSACAP00000034922.1"/>
    <property type="gene ID" value="ENSACAG00000044293.1"/>
</dbReference>
<keyword evidence="3" id="KW-1185">Reference proteome</keyword>
<name>A0A803TI82_ANOCA</name>
<dbReference type="GeneTree" id="ENSGT00390000012348"/>
<dbReference type="PANTHER" id="PTHR14343">
    <property type="entry name" value="VWFA DOMAIN-CONTAINING PROTEIN"/>
    <property type="match status" value="1"/>
</dbReference>